<feature type="compositionally biased region" description="Pro residues" evidence="1">
    <location>
        <begin position="50"/>
        <end position="60"/>
    </location>
</feature>
<proteinExistence type="predicted"/>
<dbReference type="AlphaFoldDB" id="A0A919DUG1"/>
<organism evidence="3 4">
    <name type="scientific">Streptomyces spiralis</name>
    <dbReference type="NCBI Taxonomy" id="66376"/>
    <lineage>
        <taxon>Bacteria</taxon>
        <taxon>Bacillati</taxon>
        <taxon>Actinomycetota</taxon>
        <taxon>Actinomycetes</taxon>
        <taxon>Kitasatosporales</taxon>
        <taxon>Streptomycetaceae</taxon>
        <taxon>Streptomyces</taxon>
    </lineage>
</organism>
<keyword evidence="2" id="KW-0472">Membrane</keyword>
<feature type="transmembrane region" description="Helical" evidence="2">
    <location>
        <begin position="12"/>
        <end position="31"/>
    </location>
</feature>
<dbReference type="Proteomes" id="UP000641386">
    <property type="component" value="Unassembled WGS sequence"/>
</dbReference>
<keyword evidence="4" id="KW-1185">Reference proteome</keyword>
<dbReference type="EMBL" id="BNBC01000017">
    <property type="protein sequence ID" value="GHE80247.1"/>
    <property type="molecule type" value="Genomic_DNA"/>
</dbReference>
<evidence type="ECO:0000313" key="3">
    <source>
        <dbReference type="EMBL" id="GHE80247.1"/>
    </source>
</evidence>
<evidence type="ECO:0000313" key="4">
    <source>
        <dbReference type="Proteomes" id="UP000641386"/>
    </source>
</evidence>
<name>A0A919DUG1_9ACTN</name>
<evidence type="ECO:0000256" key="2">
    <source>
        <dbReference type="SAM" id="Phobius"/>
    </source>
</evidence>
<reference evidence="3" key="1">
    <citation type="journal article" date="2014" name="Int. J. Syst. Evol. Microbiol.">
        <title>Complete genome sequence of Corynebacterium casei LMG S-19264T (=DSM 44701T), isolated from a smear-ripened cheese.</title>
        <authorList>
            <consortium name="US DOE Joint Genome Institute (JGI-PGF)"/>
            <person name="Walter F."/>
            <person name="Albersmeier A."/>
            <person name="Kalinowski J."/>
            <person name="Ruckert C."/>
        </authorList>
    </citation>
    <scope>NUCLEOTIDE SEQUENCE</scope>
    <source>
        <strain evidence="3">JCM 3302</strain>
    </source>
</reference>
<accession>A0A919DUG1</accession>
<evidence type="ECO:0000256" key="1">
    <source>
        <dbReference type="SAM" id="MobiDB-lite"/>
    </source>
</evidence>
<feature type="region of interest" description="Disordered" evidence="1">
    <location>
        <begin position="40"/>
        <end position="60"/>
    </location>
</feature>
<protein>
    <submittedName>
        <fullName evidence="3">Uncharacterized protein</fullName>
    </submittedName>
</protein>
<reference evidence="3" key="2">
    <citation type="submission" date="2020-09" db="EMBL/GenBank/DDBJ databases">
        <authorList>
            <person name="Sun Q."/>
            <person name="Ohkuma M."/>
        </authorList>
    </citation>
    <scope>NUCLEOTIDE SEQUENCE</scope>
    <source>
        <strain evidence="3">JCM 3302</strain>
    </source>
</reference>
<gene>
    <name evidence="3" type="ORF">GCM10014715_39550</name>
</gene>
<sequence length="60" mass="6002">MSGRDPLGTALGALWAVGHIAVMTLLGVTVFEHAGGHAATAAVPDMPLTQPDPPLSPDAT</sequence>
<keyword evidence="2" id="KW-0812">Transmembrane</keyword>
<comment type="caution">
    <text evidence="3">The sequence shown here is derived from an EMBL/GenBank/DDBJ whole genome shotgun (WGS) entry which is preliminary data.</text>
</comment>
<keyword evidence="2" id="KW-1133">Transmembrane helix</keyword>